<gene>
    <name evidence="1" type="ORF">EFD62_16855</name>
</gene>
<dbReference type="Proteomes" id="UP000289166">
    <property type="component" value="Unassembled WGS sequence"/>
</dbReference>
<evidence type="ECO:0000313" key="1">
    <source>
        <dbReference type="EMBL" id="RXE57590.1"/>
    </source>
</evidence>
<comment type="caution">
    <text evidence="1">The sequence shown here is derived from an EMBL/GenBank/DDBJ whole genome shotgun (WGS) entry which is preliminary data.</text>
</comment>
<accession>A0A4Q0I075</accession>
<feature type="non-terminal residue" evidence="1">
    <location>
        <position position="300"/>
    </location>
</feature>
<dbReference type="AlphaFoldDB" id="A0A4Q0I075"/>
<protein>
    <submittedName>
        <fullName evidence="1">Uncharacterized protein</fullName>
    </submittedName>
</protein>
<reference evidence="2" key="1">
    <citation type="submission" date="2018-11" db="EMBL/GenBank/DDBJ databases">
        <title>Genome sequencing of a novel mesophilic and cellulolytic organism within the genus Hungateiclostridium.</title>
        <authorList>
            <person name="Rettenmaier R."/>
            <person name="Liebl W."/>
            <person name="Zverlov V."/>
        </authorList>
    </citation>
    <scope>NUCLEOTIDE SEQUENCE [LARGE SCALE GENOMIC DNA]</scope>
    <source>
        <strain evidence="2">N2K1</strain>
    </source>
</reference>
<name>A0A4Q0I075_9FIRM</name>
<sequence length="300" mass="34866">MKRISSVLVIMTLILQVTLSQTIFVNAESKDTYLEVRESLELANKFLKDNYKFEKDYFKKTSYYKKREINVNMAINGNGMKVFGNLPVFVYGSVAEGAQEGTKYGNDKRVYDSNENPRALGFSFIDEPYPNPEFHIDEITYVCRWIKEPWILPIKSQKGITKELSPDNPKDTHTKQYLEYEPDKFASTYSVIRQWVRGSDNFLPDFIENQTGNRKFFNKCIEGQLPAGIAKNPEDFIYIIQPPTYESWGIGIAFYYYGGTGSDNMSQPNYYSYYQYFRYKPFVLVKDDIMPSVETMQSSA</sequence>
<keyword evidence="2" id="KW-1185">Reference proteome</keyword>
<evidence type="ECO:0000313" key="2">
    <source>
        <dbReference type="Proteomes" id="UP000289166"/>
    </source>
</evidence>
<dbReference type="EMBL" id="RLII01000053">
    <property type="protein sequence ID" value="RXE57590.1"/>
    <property type="molecule type" value="Genomic_DNA"/>
</dbReference>
<proteinExistence type="predicted"/>
<organism evidence="1 2">
    <name type="scientific">Acetivibrio mesophilus</name>
    <dbReference type="NCBI Taxonomy" id="2487273"/>
    <lineage>
        <taxon>Bacteria</taxon>
        <taxon>Bacillati</taxon>
        <taxon>Bacillota</taxon>
        <taxon>Clostridia</taxon>
        <taxon>Eubacteriales</taxon>
        <taxon>Oscillospiraceae</taxon>
        <taxon>Acetivibrio</taxon>
    </lineage>
</organism>